<organism evidence="1 2">
    <name type="scientific">Pseudorhodoferax aquiterrae</name>
    <dbReference type="NCBI Taxonomy" id="747304"/>
    <lineage>
        <taxon>Bacteria</taxon>
        <taxon>Pseudomonadati</taxon>
        <taxon>Pseudomonadota</taxon>
        <taxon>Betaproteobacteria</taxon>
        <taxon>Burkholderiales</taxon>
        <taxon>Comamonadaceae</taxon>
    </lineage>
</organism>
<accession>A0ABQ3GHP5</accession>
<comment type="caution">
    <text evidence="1">The sequence shown here is derived from an EMBL/GenBank/DDBJ whole genome shotgun (WGS) entry which is preliminary data.</text>
</comment>
<keyword evidence="2" id="KW-1185">Reference proteome</keyword>
<proteinExistence type="predicted"/>
<dbReference type="EMBL" id="BMYK01000060">
    <property type="protein sequence ID" value="GHD04994.1"/>
    <property type="molecule type" value="Genomic_DNA"/>
</dbReference>
<sequence>MVPASVLQRTTAQERLVFGIRHGLYSFPTEELVAFLANRIRGRSAIEIGAGHGCLAKALGIPATDNRQQEDPRMKAYYTARGQATVPYGDHVEALDAAQAVRKHRPQVVIACWVTHKFDPRHPQAEGSELGVEEEDIVASCEEYIFVGNERVHERKPIWSLPHEKWTPPWLYSRALNGSPDFIGSWGKDAVGTQRRAKAR</sequence>
<reference evidence="2" key="1">
    <citation type="journal article" date="2019" name="Int. J. Syst. Evol. Microbiol.">
        <title>The Global Catalogue of Microorganisms (GCM) 10K type strain sequencing project: providing services to taxonomists for standard genome sequencing and annotation.</title>
        <authorList>
            <consortium name="The Broad Institute Genomics Platform"/>
            <consortium name="The Broad Institute Genome Sequencing Center for Infectious Disease"/>
            <person name="Wu L."/>
            <person name="Ma J."/>
        </authorList>
    </citation>
    <scope>NUCLEOTIDE SEQUENCE [LARGE SCALE GENOMIC DNA]</scope>
    <source>
        <strain evidence="2">KCTC 23314</strain>
    </source>
</reference>
<evidence type="ECO:0000313" key="1">
    <source>
        <dbReference type="EMBL" id="GHD04994.1"/>
    </source>
</evidence>
<protein>
    <recommendedName>
        <fullName evidence="3">Methyltransferase family protein</fullName>
    </recommendedName>
</protein>
<evidence type="ECO:0000313" key="2">
    <source>
        <dbReference type="Proteomes" id="UP000626210"/>
    </source>
</evidence>
<gene>
    <name evidence="1" type="ORF">GCM10007320_66480</name>
</gene>
<dbReference type="Proteomes" id="UP000626210">
    <property type="component" value="Unassembled WGS sequence"/>
</dbReference>
<evidence type="ECO:0008006" key="3">
    <source>
        <dbReference type="Google" id="ProtNLM"/>
    </source>
</evidence>
<name>A0ABQ3GHP5_9BURK</name>